<dbReference type="SUPFAM" id="SSF52540">
    <property type="entry name" value="P-loop containing nucleoside triphosphate hydrolases"/>
    <property type="match status" value="1"/>
</dbReference>
<proteinExistence type="predicted"/>
<evidence type="ECO:0000313" key="2">
    <source>
        <dbReference type="Proteomes" id="UP001595960"/>
    </source>
</evidence>
<sequence length="188" mass="20843">MLLERDPLPAPPQRVLVAGTSGSGKSTLAAHIADAAGLPYVELDSLFHGPGWSPRPEFDAEVAALASADRWATEWQYGTARPVLAARADLMVWLDLPRRVVMRRVVGRTIRRRVRNEELWNGNHEAALRTVLTDRDHIVRWAWRTHGLTAMRIAELAATRPELPIVRLRSAAAVERWTSGPLAAAVRG</sequence>
<dbReference type="InterPro" id="IPR027417">
    <property type="entry name" value="P-loop_NTPase"/>
</dbReference>
<dbReference type="RefSeq" id="WP_204394091.1">
    <property type="nucleotide sequence ID" value="NZ_JAFBBW010000001.1"/>
</dbReference>
<reference evidence="2" key="1">
    <citation type="journal article" date="2019" name="Int. J. Syst. Evol. Microbiol.">
        <title>The Global Catalogue of Microorganisms (GCM) 10K type strain sequencing project: providing services to taxonomists for standard genome sequencing and annotation.</title>
        <authorList>
            <consortium name="The Broad Institute Genomics Platform"/>
            <consortium name="The Broad Institute Genome Sequencing Center for Infectious Disease"/>
            <person name="Wu L."/>
            <person name="Ma J."/>
        </authorList>
    </citation>
    <scope>NUCLEOTIDE SEQUENCE [LARGE SCALE GENOMIC DNA]</scope>
    <source>
        <strain evidence="2">CGMCC 1.12192</strain>
    </source>
</reference>
<dbReference type="EMBL" id="JBHSJC010000002">
    <property type="protein sequence ID" value="MFC4830446.1"/>
    <property type="molecule type" value="Genomic_DNA"/>
</dbReference>
<dbReference type="Gene3D" id="3.40.50.300">
    <property type="entry name" value="P-loop containing nucleotide triphosphate hydrolases"/>
    <property type="match status" value="1"/>
</dbReference>
<dbReference type="InterPro" id="IPR052922">
    <property type="entry name" value="Cytidylate_Kinase-2"/>
</dbReference>
<organism evidence="1 2">
    <name type="scientific">Agromyces aurantiacus</name>
    <dbReference type="NCBI Taxonomy" id="165814"/>
    <lineage>
        <taxon>Bacteria</taxon>
        <taxon>Bacillati</taxon>
        <taxon>Actinomycetota</taxon>
        <taxon>Actinomycetes</taxon>
        <taxon>Micrococcales</taxon>
        <taxon>Microbacteriaceae</taxon>
        <taxon>Agromyces</taxon>
    </lineage>
</organism>
<keyword evidence="2" id="KW-1185">Reference proteome</keyword>
<dbReference type="Proteomes" id="UP001595960">
    <property type="component" value="Unassembled WGS sequence"/>
</dbReference>
<evidence type="ECO:0000313" key="1">
    <source>
        <dbReference type="EMBL" id="MFC4830446.1"/>
    </source>
</evidence>
<accession>A0ABV9R8F0</accession>
<gene>
    <name evidence="1" type="ORF">ACFPER_16750</name>
</gene>
<protein>
    <submittedName>
        <fullName evidence="1">AAA family ATPase</fullName>
    </submittedName>
</protein>
<dbReference type="PANTHER" id="PTHR37816">
    <property type="entry name" value="YALI0E33011P"/>
    <property type="match status" value="1"/>
</dbReference>
<name>A0ABV9R8F0_9MICO</name>
<dbReference type="PANTHER" id="PTHR37816:SF1">
    <property type="entry name" value="TOXIN"/>
    <property type="match status" value="1"/>
</dbReference>
<comment type="caution">
    <text evidence="1">The sequence shown here is derived from an EMBL/GenBank/DDBJ whole genome shotgun (WGS) entry which is preliminary data.</text>
</comment>